<organism evidence="3 4">
    <name type="scientific">Methanobacterium paludis (strain DSM 25820 / JCM 18151 / SWAN1)</name>
    <dbReference type="NCBI Taxonomy" id="868131"/>
    <lineage>
        <taxon>Archaea</taxon>
        <taxon>Methanobacteriati</taxon>
        <taxon>Methanobacteriota</taxon>
        <taxon>Methanomada group</taxon>
        <taxon>Methanobacteria</taxon>
        <taxon>Methanobacteriales</taxon>
        <taxon>Methanobacteriaceae</taxon>
        <taxon>Methanobacterium</taxon>
    </lineage>
</organism>
<dbReference type="AlphaFoldDB" id="F6D2M4"/>
<dbReference type="GeneID" id="10668435"/>
<sequence length="358" mass="41153">MIKVIFTTHQTGFNICGGAEIQMIKTMESLNKLYNDQIKVNLFDPWHDNMDDYDVIHIFNPMAFPCEALRIAQYSKEKGLKVIISSIYYSYLPKEEKSILKNIFDHFINILSRFKLYISTFKSFEYLDRYKDVEKAFLEADKILPNTVVELGGLLNKFSKVPKDKYELVPNAADSKFKNGNAKVFKDKYGMEDFILFVGRIETRKNVLGLINAFVESGLKTKLIIIGKIHEKDYYEHCKENANENVIFIPPIKNDSELLASAYKAAKVLALPSFYETPGLAALEAGLSGSNIVITEFGGTKDYFEDYVWYVDPENEESIKNALINAYKTSKTDKLSKHIENNYTWEKVAEKMLNIYKS</sequence>
<dbReference type="RefSeq" id="WP_013825460.1">
    <property type="nucleotide sequence ID" value="NC_015574.1"/>
</dbReference>
<evidence type="ECO:0000259" key="2">
    <source>
        <dbReference type="Pfam" id="PF00534"/>
    </source>
</evidence>
<gene>
    <name evidence="3" type="ordered locus">MSWAN_0933</name>
</gene>
<reference evidence="3 4" key="1">
    <citation type="journal article" date="2014" name="Int. J. Syst. Evol. Microbiol.">
        <title>Methanobacterium paludis sp. nov. and a novel strain of Methanobacterium lacus isolated from northern peatlands.</title>
        <authorList>
            <person name="Cadillo-Quiroz H."/>
            <person name="Brauer S.L."/>
            <person name="Goodson N."/>
            <person name="Yavitt J.B."/>
            <person name="Zinder S.H."/>
        </authorList>
    </citation>
    <scope>NUCLEOTIDE SEQUENCE [LARGE SCALE GENOMIC DNA]</scope>
    <source>
        <strain evidence="4">DSM 25820 / JCM 18151 / SWAN1</strain>
    </source>
</reference>
<accession>F6D2M4</accession>
<dbReference type="Proteomes" id="UP000009231">
    <property type="component" value="Chromosome"/>
</dbReference>
<keyword evidence="1 3" id="KW-0808">Transferase</keyword>
<dbReference type="OrthoDB" id="132546at2157"/>
<feature type="domain" description="Glycosyl transferase family 1" evidence="2">
    <location>
        <begin position="187"/>
        <end position="341"/>
    </location>
</feature>
<dbReference type="EMBL" id="CP002772">
    <property type="protein sequence ID" value="AEG17958.1"/>
    <property type="molecule type" value="Genomic_DNA"/>
</dbReference>
<dbReference type="SUPFAM" id="SSF53756">
    <property type="entry name" value="UDP-Glycosyltransferase/glycogen phosphorylase"/>
    <property type="match status" value="1"/>
</dbReference>
<protein>
    <submittedName>
        <fullName evidence="3">Glycosyl transferase group 1</fullName>
    </submittedName>
</protein>
<evidence type="ECO:0000256" key="1">
    <source>
        <dbReference type="ARBA" id="ARBA00022679"/>
    </source>
</evidence>
<evidence type="ECO:0000313" key="4">
    <source>
        <dbReference type="Proteomes" id="UP000009231"/>
    </source>
</evidence>
<keyword evidence="4" id="KW-1185">Reference proteome</keyword>
<dbReference type="STRING" id="868131.MSWAN_0933"/>
<dbReference type="Gene3D" id="3.40.50.2000">
    <property type="entry name" value="Glycogen Phosphorylase B"/>
    <property type="match status" value="2"/>
</dbReference>
<dbReference type="PANTHER" id="PTHR46401">
    <property type="entry name" value="GLYCOSYLTRANSFERASE WBBK-RELATED"/>
    <property type="match status" value="1"/>
</dbReference>
<dbReference type="HOGENOM" id="CLU_061541_0_0_2"/>
<proteinExistence type="predicted"/>
<name>F6D2M4_METPW</name>
<evidence type="ECO:0000313" key="3">
    <source>
        <dbReference type="EMBL" id="AEG17958.1"/>
    </source>
</evidence>
<dbReference type="PANTHER" id="PTHR46401:SF2">
    <property type="entry name" value="GLYCOSYLTRANSFERASE WBBK-RELATED"/>
    <property type="match status" value="1"/>
</dbReference>
<dbReference type="eggNOG" id="arCOG01403">
    <property type="taxonomic scope" value="Archaea"/>
</dbReference>
<dbReference type="Pfam" id="PF00534">
    <property type="entry name" value="Glycos_transf_1"/>
    <property type="match status" value="1"/>
</dbReference>
<dbReference type="GO" id="GO:0016757">
    <property type="term" value="F:glycosyltransferase activity"/>
    <property type="evidence" value="ECO:0007669"/>
    <property type="project" value="InterPro"/>
</dbReference>
<dbReference type="InterPro" id="IPR001296">
    <property type="entry name" value="Glyco_trans_1"/>
</dbReference>
<dbReference type="KEGG" id="mew:MSWAN_0933"/>